<sequence length="361" mass="40373">MARLTINNLVKRFGDFTAIDNLSLDIADGEFITLLGPSGCGKTTTLRSIAGFIEPDEGDILFDQKRVNDIPPNKRSTAMVFQSYALFPHMTVKKNIAFGLKMKKVNKTEAEKRISEAIELVGLTGLEGRFPKELSGGQQQRVAVARALVMQPDILLFDEPLSNLDAKLREKMRVEIRELQRKLKITAIYVTHDQAEALVISDRVVIMNKGVIQQIGKPTDVYNRPNSAFVADFIGTANFIDGTVKEKLEADAWLLETEIGNIKTVTEYQLALGDQVLLSVRPEDLLMEKGSENTFQGVITTQTYMGNFVDYHVEVAGKSLRIQSNGKQLFEEGDSVQVHFRPEDCTIVEMKDVNQHETAHQ</sequence>
<keyword evidence="2" id="KW-0547">Nucleotide-binding</keyword>
<evidence type="ECO:0000313" key="6">
    <source>
        <dbReference type="Proteomes" id="UP001407405"/>
    </source>
</evidence>
<evidence type="ECO:0000313" key="5">
    <source>
        <dbReference type="EMBL" id="MEN1761825.1"/>
    </source>
</evidence>
<keyword evidence="3 5" id="KW-0067">ATP-binding</keyword>
<dbReference type="InterPro" id="IPR013611">
    <property type="entry name" value="Transp-assoc_OB_typ2"/>
</dbReference>
<feature type="domain" description="ABC transporter" evidence="4">
    <location>
        <begin position="4"/>
        <end position="234"/>
    </location>
</feature>
<proteinExistence type="predicted"/>
<dbReference type="InterPro" id="IPR008995">
    <property type="entry name" value="Mo/tungstate-bd_C_term_dom"/>
</dbReference>
<comment type="caution">
    <text evidence="5">The sequence shown here is derived from an EMBL/GenBank/DDBJ whole genome shotgun (WGS) entry which is preliminary data.</text>
</comment>
<reference evidence="5 6" key="1">
    <citation type="submission" date="2024-04" db="EMBL/GenBank/DDBJ databases">
        <title>Genome sequencing and metabolic network reconstruction of aminoacids and betaine degradation by Anoxynatronum sibiricum.</title>
        <authorList>
            <person name="Detkova E.N."/>
            <person name="Boltjanskaja Y.V."/>
            <person name="Mardanov A.V."/>
            <person name="Kevbrin V."/>
        </authorList>
    </citation>
    <scope>NUCLEOTIDE SEQUENCE [LARGE SCALE GENOMIC DNA]</scope>
    <source>
        <strain evidence="5 6">Z-7981</strain>
    </source>
</reference>
<dbReference type="Gene3D" id="2.40.50.100">
    <property type="match status" value="1"/>
</dbReference>
<gene>
    <name evidence="5" type="ORF">AAIG11_15160</name>
</gene>
<dbReference type="Gene3D" id="2.40.50.140">
    <property type="entry name" value="Nucleic acid-binding proteins"/>
    <property type="match status" value="1"/>
</dbReference>
<dbReference type="SUPFAM" id="SSF52540">
    <property type="entry name" value="P-loop containing nucleoside triphosphate hydrolases"/>
    <property type="match status" value="1"/>
</dbReference>
<evidence type="ECO:0000256" key="2">
    <source>
        <dbReference type="ARBA" id="ARBA00022741"/>
    </source>
</evidence>
<dbReference type="Gene3D" id="3.40.50.300">
    <property type="entry name" value="P-loop containing nucleotide triphosphate hydrolases"/>
    <property type="match status" value="1"/>
</dbReference>
<dbReference type="InterPro" id="IPR050093">
    <property type="entry name" value="ABC_SmlMolc_Importer"/>
</dbReference>
<keyword evidence="6" id="KW-1185">Reference proteome</keyword>
<dbReference type="Pfam" id="PF00005">
    <property type="entry name" value="ABC_tran"/>
    <property type="match status" value="1"/>
</dbReference>
<dbReference type="SMART" id="SM00382">
    <property type="entry name" value="AAA"/>
    <property type="match status" value="1"/>
</dbReference>
<dbReference type="InterPro" id="IPR012340">
    <property type="entry name" value="NA-bd_OB-fold"/>
</dbReference>
<dbReference type="InterPro" id="IPR003593">
    <property type="entry name" value="AAA+_ATPase"/>
</dbReference>
<accession>A0ABU9VXD4</accession>
<dbReference type="SUPFAM" id="SSF50331">
    <property type="entry name" value="MOP-like"/>
    <property type="match status" value="1"/>
</dbReference>
<dbReference type="PROSITE" id="PS50893">
    <property type="entry name" value="ABC_TRANSPORTER_2"/>
    <property type="match status" value="1"/>
</dbReference>
<dbReference type="GO" id="GO:0005524">
    <property type="term" value="F:ATP binding"/>
    <property type="evidence" value="ECO:0007669"/>
    <property type="project" value="UniProtKB-KW"/>
</dbReference>
<protein>
    <submittedName>
        <fullName evidence="5">ABC transporter ATP-binding protein</fullName>
    </submittedName>
</protein>
<dbReference type="Proteomes" id="UP001407405">
    <property type="component" value="Unassembled WGS sequence"/>
</dbReference>
<dbReference type="EMBL" id="JBCITM010000022">
    <property type="protein sequence ID" value="MEN1761825.1"/>
    <property type="molecule type" value="Genomic_DNA"/>
</dbReference>
<dbReference type="PANTHER" id="PTHR42781">
    <property type="entry name" value="SPERMIDINE/PUTRESCINE IMPORT ATP-BINDING PROTEIN POTA"/>
    <property type="match status" value="1"/>
</dbReference>
<dbReference type="InterPro" id="IPR017871">
    <property type="entry name" value="ABC_transporter-like_CS"/>
</dbReference>
<name>A0ABU9VXD4_9CLOT</name>
<evidence type="ECO:0000256" key="1">
    <source>
        <dbReference type="ARBA" id="ARBA00022448"/>
    </source>
</evidence>
<evidence type="ECO:0000256" key="3">
    <source>
        <dbReference type="ARBA" id="ARBA00022840"/>
    </source>
</evidence>
<dbReference type="PANTHER" id="PTHR42781:SF4">
    <property type="entry name" value="SPERMIDINE_PUTRESCINE IMPORT ATP-BINDING PROTEIN POTA"/>
    <property type="match status" value="1"/>
</dbReference>
<evidence type="ECO:0000259" key="4">
    <source>
        <dbReference type="PROSITE" id="PS50893"/>
    </source>
</evidence>
<dbReference type="InterPro" id="IPR027417">
    <property type="entry name" value="P-loop_NTPase"/>
</dbReference>
<keyword evidence="1" id="KW-0813">Transport</keyword>
<dbReference type="InterPro" id="IPR003439">
    <property type="entry name" value="ABC_transporter-like_ATP-bd"/>
</dbReference>
<organism evidence="5 6">
    <name type="scientific">Anoxynatronum sibiricum</name>
    <dbReference type="NCBI Taxonomy" id="210623"/>
    <lineage>
        <taxon>Bacteria</taxon>
        <taxon>Bacillati</taxon>
        <taxon>Bacillota</taxon>
        <taxon>Clostridia</taxon>
        <taxon>Eubacteriales</taxon>
        <taxon>Clostridiaceae</taxon>
        <taxon>Anoxynatronum</taxon>
    </lineage>
</organism>
<dbReference type="Pfam" id="PF08402">
    <property type="entry name" value="TOBE_2"/>
    <property type="match status" value="1"/>
</dbReference>
<dbReference type="RefSeq" id="WP_343187110.1">
    <property type="nucleotide sequence ID" value="NZ_JBCITM010000022.1"/>
</dbReference>
<dbReference type="PROSITE" id="PS00211">
    <property type="entry name" value="ABC_TRANSPORTER_1"/>
    <property type="match status" value="1"/>
</dbReference>